<dbReference type="Gene3D" id="3.40.33.10">
    <property type="entry name" value="CAP"/>
    <property type="match status" value="1"/>
</dbReference>
<evidence type="ECO:0000259" key="2">
    <source>
        <dbReference type="Pfam" id="PF00188"/>
    </source>
</evidence>
<proteinExistence type="predicted"/>
<dbReference type="PANTHER" id="PTHR31157:SF1">
    <property type="entry name" value="SCP DOMAIN-CONTAINING PROTEIN"/>
    <property type="match status" value="1"/>
</dbReference>
<comment type="caution">
    <text evidence="3">The sequence shown here is derived from an EMBL/GenBank/DDBJ whole genome shotgun (WGS) entry which is preliminary data.</text>
</comment>
<organism evidence="3 4">
    <name type="scientific">Streptomyces silvisoli</name>
    <dbReference type="NCBI Taxonomy" id="3034235"/>
    <lineage>
        <taxon>Bacteria</taxon>
        <taxon>Bacillati</taxon>
        <taxon>Actinomycetota</taxon>
        <taxon>Actinomycetes</taxon>
        <taxon>Kitasatosporales</taxon>
        <taxon>Streptomycetaceae</taxon>
        <taxon>Streptomyces</taxon>
    </lineage>
</organism>
<evidence type="ECO:0000313" key="4">
    <source>
        <dbReference type="Proteomes" id="UP001216579"/>
    </source>
</evidence>
<feature type="compositionally biased region" description="Polar residues" evidence="1">
    <location>
        <begin position="46"/>
        <end position="55"/>
    </location>
</feature>
<dbReference type="Proteomes" id="UP001216579">
    <property type="component" value="Unassembled WGS sequence"/>
</dbReference>
<dbReference type="InterPro" id="IPR035940">
    <property type="entry name" value="CAP_sf"/>
</dbReference>
<dbReference type="PANTHER" id="PTHR31157">
    <property type="entry name" value="SCP DOMAIN-CONTAINING PROTEIN"/>
    <property type="match status" value="1"/>
</dbReference>
<dbReference type="EMBL" id="JARJBC010000001">
    <property type="protein sequence ID" value="MDF3287889.1"/>
    <property type="molecule type" value="Genomic_DNA"/>
</dbReference>
<accession>A0ABT5ZEA1</accession>
<protein>
    <submittedName>
        <fullName evidence="3">CAP domain-containing protein</fullName>
    </submittedName>
</protein>
<name>A0ABT5ZEA1_9ACTN</name>
<dbReference type="Pfam" id="PF00188">
    <property type="entry name" value="CAP"/>
    <property type="match status" value="1"/>
</dbReference>
<feature type="compositionally biased region" description="Low complexity" evidence="1">
    <location>
        <begin position="85"/>
        <end position="138"/>
    </location>
</feature>
<feature type="compositionally biased region" description="Basic residues" evidence="1">
    <location>
        <begin position="60"/>
        <end position="84"/>
    </location>
</feature>
<feature type="region of interest" description="Disordered" evidence="1">
    <location>
        <begin position="45"/>
        <end position="139"/>
    </location>
</feature>
<reference evidence="3 4" key="1">
    <citation type="submission" date="2023-03" db="EMBL/GenBank/DDBJ databases">
        <title>Draft genome sequence of Streptomyces sp. RB6PN23 isolated from peat swamp forest in Thailand.</title>
        <authorList>
            <person name="Klaysubun C."/>
            <person name="Duangmal K."/>
        </authorList>
    </citation>
    <scope>NUCLEOTIDE SEQUENCE [LARGE SCALE GENOMIC DNA]</scope>
    <source>
        <strain evidence="3 4">RB6PN23</strain>
    </source>
</reference>
<dbReference type="RefSeq" id="WP_276091761.1">
    <property type="nucleotide sequence ID" value="NZ_JARJBC010000001.1"/>
</dbReference>
<dbReference type="InterPro" id="IPR014044">
    <property type="entry name" value="CAP_dom"/>
</dbReference>
<dbReference type="SUPFAM" id="SSF55797">
    <property type="entry name" value="PR-1-like"/>
    <property type="match status" value="1"/>
</dbReference>
<evidence type="ECO:0000313" key="3">
    <source>
        <dbReference type="EMBL" id="MDF3287889.1"/>
    </source>
</evidence>
<evidence type="ECO:0000256" key="1">
    <source>
        <dbReference type="SAM" id="MobiDB-lite"/>
    </source>
</evidence>
<sequence>MLIPGSGRHRRPHQSSTRRLAATGIAGAGLMLPLVGASGAIAAPTGHQSATADQWQSRHHEGRAHHEHARQQHHVAHHTQHAAHPHPAAPSATQPSATPVQAAPVQAASAQPSVAPSHSASAAASATPTASATPAPQAGDTSDAVQQVLALINKARAAQGLPAYTITAGLTRSAEGHNQVMANGCGLSHQCPGEAALGDRETAAGVQWSSAGENIGEGGPVSSSPQDVAAMAVQLTQGMLNEQPPNDGHRRNILSSGFTHIGIAVHRDAQGTVWLTQDFSD</sequence>
<dbReference type="CDD" id="cd05379">
    <property type="entry name" value="CAP_bacterial"/>
    <property type="match status" value="1"/>
</dbReference>
<gene>
    <name evidence="3" type="ORF">P3G67_01285</name>
</gene>
<keyword evidence="4" id="KW-1185">Reference proteome</keyword>
<feature type="domain" description="SCP" evidence="2">
    <location>
        <begin position="149"/>
        <end position="279"/>
    </location>
</feature>